<organism evidence="3 4">
    <name type="scientific">Mycena rosella</name>
    <name type="common">Pink bonnet</name>
    <name type="synonym">Agaricus rosellus</name>
    <dbReference type="NCBI Taxonomy" id="1033263"/>
    <lineage>
        <taxon>Eukaryota</taxon>
        <taxon>Fungi</taxon>
        <taxon>Dikarya</taxon>
        <taxon>Basidiomycota</taxon>
        <taxon>Agaricomycotina</taxon>
        <taxon>Agaricomycetes</taxon>
        <taxon>Agaricomycetidae</taxon>
        <taxon>Agaricales</taxon>
        <taxon>Marasmiineae</taxon>
        <taxon>Mycenaceae</taxon>
        <taxon>Mycena</taxon>
    </lineage>
</organism>
<evidence type="ECO:0000313" key="3">
    <source>
        <dbReference type="EMBL" id="KAJ7692882.1"/>
    </source>
</evidence>
<dbReference type="AlphaFoldDB" id="A0AAD7DJ05"/>
<gene>
    <name evidence="3" type="ORF">B0H17DRAFT_1200210</name>
</gene>
<dbReference type="EMBL" id="JARKIE010000049">
    <property type="protein sequence ID" value="KAJ7692882.1"/>
    <property type="molecule type" value="Genomic_DNA"/>
</dbReference>
<evidence type="ECO:0000313" key="4">
    <source>
        <dbReference type="Proteomes" id="UP001221757"/>
    </source>
</evidence>
<evidence type="ECO:0000256" key="1">
    <source>
        <dbReference type="SAM" id="MobiDB-lite"/>
    </source>
</evidence>
<feature type="signal peptide" evidence="2">
    <location>
        <begin position="1"/>
        <end position="16"/>
    </location>
</feature>
<keyword evidence="2" id="KW-0732">Signal</keyword>
<feature type="chain" id="PRO_5042086117" evidence="2">
    <location>
        <begin position="17"/>
        <end position="143"/>
    </location>
</feature>
<reference evidence="3" key="1">
    <citation type="submission" date="2023-03" db="EMBL/GenBank/DDBJ databases">
        <title>Massive genome expansion in bonnet fungi (Mycena s.s.) driven by repeated elements and novel gene families across ecological guilds.</title>
        <authorList>
            <consortium name="Lawrence Berkeley National Laboratory"/>
            <person name="Harder C.B."/>
            <person name="Miyauchi S."/>
            <person name="Viragh M."/>
            <person name="Kuo A."/>
            <person name="Thoen E."/>
            <person name="Andreopoulos B."/>
            <person name="Lu D."/>
            <person name="Skrede I."/>
            <person name="Drula E."/>
            <person name="Henrissat B."/>
            <person name="Morin E."/>
            <person name="Kohler A."/>
            <person name="Barry K."/>
            <person name="LaButti K."/>
            <person name="Morin E."/>
            <person name="Salamov A."/>
            <person name="Lipzen A."/>
            <person name="Mereny Z."/>
            <person name="Hegedus B."/>
            <person name="Baldrian P."/>
            <person name="Stursova M."/>
            <person name="Weitz H."/>
            <person name="Taylor A."/>
            <person name="Grigoriev I.V."/>
            <person name="Nagy L.G."/>
            <person name="Martin F."/>
            <person name="Kauserud H."/>
        </authorList>
    </citation>
    <scope>NUCLEOTIDE SEQUENCE</scope>
    <source>
        <strain evidence="3">CBHHK067</strain>
    </source>
</reference>
<comment type="caution">
    <text evidence="3">The sequence shown here is derived from an EMBL/GenBank/DDBJ whole genome shotgun (WGS) entry which is preliminary data.</text>
</comment>
<accession>A0AAD7DJ05</accession>
<feature type="compositionally biased region" description="Basic residues" evidence="1">
    <location>
        <begin position="63"/>
        <end position="72"/>
    </location>
</feature>
<evidence type="ECO:0000256" key="2">
    <source>
        <dbReference type="SAM" id="SignalP"/>
    </source>
</evidence>
<sequence>MALVMALVASAPPLFPLLPLVVPRSLPVLCTPRSLDAARTPRTSPSSFSLPLAPVFCAPREQRRQRLRRRPAHSASVPVVSTHRECRGGPARPTSSAHPPPALSAVGPSLSPPHRPRAWKGLTGKKWKALDAEWSASGLRAQR</sequence>
<feature type="compositionally biased region" description="Basic residues" evidence="1">
    <location>
        <begin position="114"/>
        <end position="123"/>
    </location>
</feature>
<name>A0AAD7DJ05_MYCRO</name>
<keyword evidence="4" id="KW-1185">Reference proteome</keyword>
<protein>
    <submittedName>
        <fullName evidence="3">Uncharacterized protein</fullName>
    </submittedName>
</protein>
<feature type="region of interest" description="Disordered" evidence="1">
    <location>
        <begin position="62"/>
        <end position="123"/>
    </location>
</feature>
<dbReference type="Proteomes" id="UP001221757">
    <property type="component" value="Unassembled WGS sequence"/>
</dbReference>
<proteinExistence type="predicted"/>